<feature type="transmembrane region" description="Helical" evidence="2">
    <location>
        <begin position="29"/>
        <end position="52"/>
    </location>
</feature>
<keyword evidence="2" id="KW-0812">Transmembrane</keyword>
<proteinExistence type="predicted"/>
<dbReference type="EMBL" id="BAAAZG010000014">
    <property type="protein sequence ID" value="GAA4068951.1"/>
    <property type="molecule type" value="Genomic_DNA"/>
</dbReference>
<feature type="domain" description="DUF6458" evidence="3">
    <location>
        <begin position="4"/>
        <end position="58"/>
    </location>
</feature>
<dbReference type="RefSeq" id="WP_344945476.1">
    <property type="nucleotide sequence ID" value="NZ_BAAAZG010000014.1"/>
</dbReference>
<gene>
    <name evidence="4" type="ORF">GCM10022214_25000</name>
</gene>
<name>A0ABP7VK19_9ACTN</name>
<evidence type="ECO:0000259" key="3">
    <source>
        <dbReference type="Pfam" id="PF20059"/>
    </source>
</evidence>
<feature type="region of interest" description="Disordered" evidence="1">
    <location>
        <begin position="68"/>
        <end position="88"/>
    </location>
</feature>
<dbReference type="InterPro" id="IPR045597">
    <property type="entry name" value="DUF6458"/>
</dbReference>
<comment type="caution">
    <text evidence="4">The sequence shown here is derived from an EMBL/GenBank/DDBJ whole genome shotgun (WGS) entry which is preliminary data.</text>
</comment>
<organism evidence="4 5">
    <name type="scientific">Actinomadura miaoliensis</name>
    <dbReference type="NCBI Taxonomy" id="430685"/>
    <lineage>
        <taxon>Bacteria</taxon>
        <taxon>Bacillati</taxon>
        <taxon>Actinomycetota</taxon>
        <taxon>Actinomycetes</taxon>
        <taxon>Streptosporangiales</taxon>
        <taxon>Thermomonosporaceae</taxon>
        <taxon>Actinomadura</taxon>
    </lineage>
</organism>
<sequence>MTIGGSLALIIIGAILAYAVEYEFSGVDIRVVGVILMLGGLIGLIIGIVRIVTARRAAAPRPPIREERYYEEDVPPTYEAPPTRRRPY</sequence>
<keyword evidence="2" id="KW-0472">Membrane</keyword>
<keyword evidence="5" id="KW-1185">Reference proteome</keyword>
<protein>
    <recommendedName>
        <fullName evidence="3">DUF6458 domain-containing protein</fullName>
    </recommendedName>
</protein>
<evidence type="ECO:0000313" key="5">
    <source>
        <dbReference type="Proteomes" id="UP001500683"/>
    </source>
</evidence>
<dbReference type="Proteomes" id="UP001500683">
    <property type="component" value="Unassembled WGS sequence"/>
</dbReference>
<keyword evidence="2" id="KW-1133">Transmembrane helix</keyword>
<accession>A0ABP7VK19</accession>
<evidence type="ECO:0000256" key="1">
    <source>
        <dbReference type="SAM" id="MobiDB-lite"/>
    </source>
</evidence>
<reference evidence="5" key="1">
    <citation type="journal article" date="2019" name="Int. J. Syst. Evol. Microbiol.">
        <title>The Global Catalogue of Microorganisms (GCM) 10K type strain sequencing project: providing services to taxonomists for standard genome sequencing and annotation.</title>
        <authorList>
            <consortium name="The Broad Institute Genomics Platform"/>
            <consortium name="The Broad Institute Genome Sequencing Center for Infectious Disease"/>
            <person name="Wu L."/>
            <person name="Ma J."/>
        </authorList>
    </citation>
    <scope>NUCLEOTIDE SEQUENCE [LARGE SCALE GENOMIC DNA]</scope>
    <source>
        <strain evidence="5">JCM 16702</strain>
    </source>
</reference>
<evidence type="ECO:0000313" key="4">
    <source>
        <dbReference type="EMBL" id="GAA4068951.1"/>
    </source>
</evidence>
<evidence type="ECO:0000256" key="2">
    <source>
        <dbReference type="SAM" id="Phobius"/>
    </source>
</evidence>
<dbReference type="Pfam" id="PF20059">
    <property type="entry name" value="DUF6458"/>
    <property type="match status" value="1"/>
</dbReference>